<evidence type="ECO:0000256" key="1">
    <source>
        <dbReference type="SAM" id="MobiDB-lite"/>
    </source>
</evidence>
<feature type="region of interest" description="Disordered" evidence="1">
    <location>
        <begin position="40"/>
        <end position="81"/>
    </location>
</feature>
<dbReference type="EMBL" id="JAINUG010000044">
    <property type="protein sequence ID" value="KAJ8406296.1"/>
    <property type="molecule type" value="Genomic_DNA"/>
</dbReference>
<keyword evidence="3" id="KW-1185">Reference proteome</keyword>
<name>A0AAD7SR88_9TELE</name>
<reference evidence="2" key="1">
    <citation type="journal article" date="2023" name="Science">
        <title>Genome structures resolve the early diversification of teleost fishes.</title>
        <authorList>
            <person name="Parey E."/>
            <person name="Louis A."/>
            <person name="Montfort J."/>
            <person name="Bouchez O."/>
            <person name="Roques C."/>
            <person name="Iampietro C."/>
            <person name="Lluch J."/>
            <person name="Castinel A."/>
            <person name="Donnadieu C."/>
            <person name="Desvignes T."/>
            <person name="Floi Bucao C."/>
            <person name="Jouanno E."/>
            <person name="Wen M."/>
            <person name="Mejri S."/>
            <person name="Dirks R."/>
            <person name="Jansen H."/>
            <person name="Henkel C."/>
            <person name="Chen W.J."/>
            <person name="Zahm M."/>
            <person name="Cabau C."/>
            <person name="Klopp C."/>
            <person name="Thompson A.W."/>
            <person name="Robinson-Rechavi M."/>
            <person name="Braasch I."/>
            <person name="Lecointre G."/>
            <person name="Bobe J."/>
            <person name="Postlethwait J.H."/>
            <person name="Berthelot C."/>
            <person name="Roest Crollius H."/>
            <person name="Guiguen Y."/>
        </authorList>
    </citation>
    <scope>NUCLEOTIDE SEQUENCE</scope>
    <source>
        <strain evidence="2">NC1722</strain>
    </source>
</reference>
<proteinExistence type="predicted"/>
<accession>A0AAD7SR88</accession>
<dbReference type="AlphaFoldDB" id="A0AAD7SR88"/>
<sequence>MVTGMLFPDGRHREHFASDLLPDSLMRHFLSSAAPRRGNRLRHVLRSSSRLGPDGGRKRTTAEQARQRHRRAPPRNAATDTLLNPAFGRKRSERASFKRLTGETDTELFELVKCERY</sequence>
<evidence type="ECO:0000313" key="2">
    <source>
        <dbReference type="EMBL" id="KAJ8406296.1"/>
    </source>
</evidence>
<protein>
    <submittedName>
        <fullName evidence="2">Uncharacterized protein</fullName>
    </submittedName>
</protein>
<evidence type="ECO:0000313" key="3">
    <source>
        <dbReference type="Proteomes" id="UP001221898"/>
    </source>
</evidence>
<organism evidence="2 3">
    <name type="scientific">Aldrovandia affinis</name>
    <dbReference type="NCBI Taxonomy" id="143900"/>
    <lineage>
        <taxon>Eukaryota</taxon>
        <taxon>Metazoa</taxon>
        <taxon>Chordata</taxon>
        <taxon>Craniata</taxon>
        <taxon>Vertebrata</taxon>
        <taxon>Euteleostomi</taxon>
        <taxon>Actinopterygii</taxon>
        <taxon>Neopterygii</taxon>
        <taxon>Teleostei</taxon>
        <taxon>Notacanthiformes</taxon>
        <taxon>Halosauridae</taxon>
        <taxon>Aldrovandia</taxon>
    </lineage>
</organism>
<gene>
    <name evidence="2" type="ORF">AAFF_G00305270</name>
</gene>
<dbReference type="Proteomes" id="UP001221898">
    <property type="component" value="Unassembled WGS sequence"/>
</dbReference>
<comment type="caution">
    <text evidence="2">The sequence shown here is derived from an EMBL/GenBank/DDBJ whole genome shotgun (WGS) entry which is preliminary data.</text>
</comment>